<evidence type="ECO:0000313" key="2">
    <source>
        <dbReference type="Proteomes" id="UP000752171"/>
    </source>
</evidence>
<organism evidence="1 2">
    <name type="scientific">Astyanax mexicanus</name>
    <name type="common">Blind cave fish</name>
    <name type="synonym">Astyanax fasciatus mexicanus</name>
    <dbReference type="NCBI Taxonomy" id="7994"/>
    <lineage>
        <taxon>Eukaryota</taxon>
        <taxon>Metazoa</taxon>
        <taxon>Chordata</taxon>
        <taxon>Craniata</taxon>
        <taxon>Vertebrata</taxon>
        <taxon>Euteleostomi</taxon>
        <taxon>Actinopterygii</taxon>
        <taxon>Neopterygii</taxon>
        <taxon>Teleostei</taxon>
        <taxon>Ostariophysi</taxon>
        <taxon>Characiformes</taxon>
        <taxon>Characoidei</taxon>
        <taxon>Acestrorhamphidae</taxon>
        <taxon>Acestrorhamphinae</taxon>
        <taxon>Astyanax</taxon>
    </lineage>
</organism>
<accession>A0A8T2LW01</accession>
<proteinExistence type="predicted"/>
<gene>
    <name evidence="1" type="ORF">AMEX_G10134</name>
</gene>
<comment type="caution">
    <text evidence="1">The sequence shown here is derived from an EMBL/GenBank/DDBJ whole genome shotgun (WGS) entry which is preliminary data.</text>
</comment>
<dbReference type="Proteomes" id="UP000752171">
    <property type="component" value="Unassembled WGS sequence"/>
</dbReference>
<protein>
    <submittedName>
        <fullName evidence="1">Uncharacterized protein</fullName>
    </submittedName>
</protein>
<reference evidence="1 2" key="1">
    <citation type="submission" date="2021-07" db="EMBL/GenBank/DDBJ databases">
        <authorList>
            <person name="Imarazene B."/>
            <person name="Zahm M."/>
            <person name="Klopp C."/>
            <person name="Cabau C."/>
            <person name="Beille S."/>
            <person name="Jouanno E."/>
            <person name="Castinel A."/>
            <person name="Lluch J."/>
            <person name="Gil L."/>
            <person name="Kuchtly C."/>
            <person name="Lopez Roques C."/>
            <person name="Donnadieu C."/>
            <person name="Parrinello H."/>
            <person name="Journot L."/>
            <person name="Du K."/>
            <person name="Schartl M."/>
            <person name="Retaux S."/>
            <person name="Guiguen Y."/>
        </authorList>
    </citation>
    <scope>NUCLEOTIDE SEQUENCE [LARGE SCALE GENOMIC DNA]</scope>
    <source>
        <strain evidence="1">Pach_M1</strain>
        <tissue evidence="1">Testis</tissue>
    </source>
</reference>
<dbReference type="AlphaFoldDB" id="A0A8T2LW01"/>
<name>A0A8T2LW01_ASTMX</name>
<sequence length="110" mass="12402">MKGEIILEKRTENKSALSTEQMCKLAQKLSNYQVCDLDLSPDFKKKMNYTKIETKGLVDNILMNPRNLSCVLSPPVCPSTSNTSLWNRIHSLLDAWSLDVAAYSETLCMS</sequence>
<dbReference type="EMBL" id="JAICCE010000007">
    <property type="protein sequence ID" value="KAG9275600.1"/>
    <property type="molecule type" value="Genomic_DNA"/>
</dbReference>
<evidence type="ECO:0000313" key="1">
    <source>
        <dbReference type="EMBL" id="KAG9275600.1"/>
    </source>
</evidence>